<feature type="signal peptide" evidence="1">
    <location>
        <begin position="1"/>
        <end position="27"/>
    </location>
</feature>
<accession>A0A369B515</accession>
<proteinExistence type="predicted"/>
<keyword evidence="1" id="KW-0732">Signal</keyword>
<comment type="caution">
    <text evidence="2">The sequence shown here is derived from an EMBL/GenBank/DDBJ whole genome shotgun (WGS) entry which is preliminary data.</text>
</comment>
<evidence type="ECO:0000313" key="2">
    <source>
        <dbReference type="EMBL" id="RCX16610.1"/>
    </source>
</evidence>
<gene>
    <name evidence="2" type="ORF">DFR58_110107</name>
</gene>
<name>A0A369B515_9FIRM</name>
<sequence length="173" mass="18383">MKLKRTISILAATVLSISMVLTTTGFAASEDLVLGENVIEITVESSDGGTETTIIDLNKTGCYQVDANGDSIFQIFGSFSEHTINSGSTMYYTGSGNGYTLDRGQKVTVKASFDKSISWECGYSSSQYTAPIGTGSSSSINKSVNMPADGTYKFYIKNKSSSTVTVKSGSITY</sequence>
<keyword evidence="3" id="KW-1185">Reference proteome</keyword>
<evidence type="ECO:0000313" key="3">
    <source>
        <dbReference type="Proteomes" id="UP000253034"/>
    </source>
</evidence>
<dbReference type="RefSeq" id="WP_114297768.1">
    <property type="nucleotide sequence ID" value="NZ_QPJT01000010.1"/>
</dbReference>
<feature type="chain" id="PRO_5016950844" evidence="1">
    <location>
        <begin position="28"/>
        <end position="173"/>
    </location>
</feature>
<dbReference type="Proteomes" id="UP000253034">
    <property type="component" value="Unassembled WGS sequence"/>
</dbReference>
<protein>
    <submittedName>
        <fullName evidence="2">Uncharacterized protein</fullName>
    </submittedName>
</protein>
<organism evidence="2 3">
    <name type="scientific">Anaerobacterium chartisolvens</name>
    <dbReference type="NCBI Taxonomy" id="1297424"/>
    <lineage>
        <taxon>Bacteria</taxon>
        <taxon>Bacillati</taxon>
        <taxon>Bacillota</taxon>
        <taxon>Clostridia</taxon>
        <taxon>Eubacteriales</taxon>
        <taxon>Oscillospiraceae</taxon>
        <taxon>Anaerobacterium</taxon>
    </lineage>
</organism>
<dbReference type="AlphaFoldDB" id="A0A369B515"/>
<reference evidence="2 3" key="1">
    <citation type="submission" date="2018-07" db="EMBL/GenBank/DDBJ databases">
        <title>Genomic Encyclopedia of Type Strains, Phase IV (KMG-IV): sequencing the most valuable type-strain genomes for metagenomic binning, comparative biology and taxonomic classification.</title>
        <authorList>
            <person name="Goeker M."/>
        </authorList>
    </citation>
    <scope>NUCLEOTIDE SEQUENCE [LARGE SCALE GENOMIC DNA]</scope>
    <source>
        <strain evidence="2 3">DSM 27016</strain>
    </source>
</reference>
<dbReference type="EMBL" id="QPJT01000010">
    <property type="protein sequence ID" value="RCX16610.1"/>
    <property type="molecule type" value="Genomic_DNA"/>
</dbReference>
<evidence type="ECO:0000256" key="1">
    <source>
        <dbReference type="SAM" id="SignalP"/>
    </source>
</evidence>